<dbReference type="SUPFAM" id="SSF75632">
    <property type="entry name" value="Cullin homology domain"/>
    <property type="match status" value="1"/>
</dbReference>
<feature type="region of interest" description="Disordered" evidence="2">
    <location>
        <begin position="374"/>
        <end position="394"/>
    </location>
</feature>
<evidence type="ECO:0000256" key="1">
    <source>
        <dbReference type="PROSITE-ProRule" id="PRU00330"/>
    </source>
</evidence>
<evidence type="ECO:0000259" key="3">
    <source>
        <dbReference type="PROSITE" id="PS50069"/>
    </source>
</evidence>
<dbReference type="GO" id="GO:0005680">
    <property type="term" value="C:anaphase-promoting complex"/>
    <property type="evidence" value="ECO:0007669"/>
    <property type="project" value="TreeGrafter"/>
</dbReference>
<reference evidence="4" key="1">
    <citation type="submission" date="2019-05" db="EMBL/GenBank/DDBJ databases">
        <title>Annotation for the trematode Fasciolopsis buski.</title>
        <authorList>
            <person name="Choi Y.-J."/>
        </authorList>
    </citation>
    <scope>NUCLEOTIDE SEQUENCE</scope>
    <source>
        <strain evidence="4">HT</strain>
        <tissue evidence="4">Whole worm</tissue>
    </source>
</reference>
<sequence length="629" mass="72066">MNAHETLCGVFGFDPSKVSQEMCKELFREYLTFHLQSSGAAKRFLDSVHRFERDCRNVCSSNQLSVTDEEIQMLRDFLNVLIDFNKQISNFLSRTFGCANFDSSQIPKLLWREMQTCLACVVLPVDIDGRLSPLLEVYLRLELELAEAENVSCHVFTSILPEKFEDSKRKIVHIARTQSRADQPLVLTRFFAPICADFASKALRSRVSALCEDNYSEHFLDAILDYKEKIMKKTWLRNIFTYNAKLLAVIGQKISDSLVYEVYYKIRKKDLFSLIIEYPDSIAALMDLGKCVEHIPVRQELIENLTEEVEQRLLHPGVHTEQILVAYSYLVRALRLVDKSYLIQDVVCRPVSVCLRQREDAVRCIVDKLISAPESEKDDDSGKTDEPTGSATELHSELLLPKPLEVEPVDGAEDSDADVVAEDPPFDADCHINVDDASDLPVSECEEGIWGSNWRPDPVEAMYQGGLWRRRMDLLSMLVSIYGSKKAFLVEYKQLLSQRLLKQRTFHTARELRNLELLKLRFGEQNLVECEVMLKDIRDSKRIASLVAENTLSDGRANPTSMETDDQSAISNKSTQPKQQQTENQSASSNTIKFPLSAFVLSIHYWPELLDEHFKLPEALRYSFDQYER</sequence>
<dbReference type="GO" id="GO:0007091">
    <property type="term" value="P:metaphase/anaphase transition of mitotic cell cycle"/>
    <property type="evidence" value="ECO:0007669"/>
    <property type="project" value="TreeGrafter"/>
</dbReference>
<dbReference type="InterPro" id="IPR044554">
    <property type="entry name" value="ANAPC2"/>
</dbReference>
<accession>A0A8E0VN58</accession>
<organism evidence="4 5">
    <name type="scientific">Fasciolopsis buskii</name>
    <dbReference type="NCBI Taxonomy" id="27845"/>
    <lineage>
        <taxon>Eukaryota</taxon>
        <taxon>Metazoa</taxon>
        <taxon>Spiralia</taxon>
        <taxon>Lophotrochozoa</taxon>
        <taxon>Platyhelminthes</taxon>
        <taxon>Trematoda</taxon>
        <taxon>Digenea</taxon>
        <taxon>Plagiorchiida</taxon>
        <taxon>Echinostomata</taxon>
        <taxon>Echinostomatoidea</taxon>
        <taxon>Fasciolidae</taxon>
        <taxon>Fasciolopsis</taxon>
    </lineage>
</organism>
<dbReference type="GO" id="GO:0070979">
    <property type="term" value="P:protein K11-linked ubiquitination"/>
    <property type="evidence" value="ECO:0007669"/>
    <property type="project" value="TreeGrafter"/>
</dbReference>
<dbReference type="InterPro" id="IPR057975">
    <property type="entry name" value="TPR_ANAPC2"/>
</dbReference>
<keyword evidence="5" id="KW-1185">Reference proteome</keyword>
<dbReference type="EMBL" id="LUCM01001953">
    <property type="protein sequence ID" value="KAA0198069.1"/>
    <property type="molecule type" value="Genomic_DNA"/>
</dbReference>
<dbReference type="PANTHER" id="PTHR45957:SF1">
    <property type="entry name" value="ANAPHASE-PROMOTING COMPLEX SUBUNIT 2"/>
    <property type="match status" value="1"/>
</dbReference>
<dbReference type="OrthoDB" id="5581181at2759"/>
<dbReference type="PANTHER" id="PTHR45957">
    <property type="entry name" value="ANAPHASE-PROMOTING COMPLEX SUBUNIT 2"/>
    <property type="match status" value="1"/>
</dbReference>
<feature type="region of interest" description="Disordered" evidence="2">
    <location>
        <begin position="554"/>
        <end position="589"/>
    </location>
</feature>
<name>A0A8E0VN58_9TREM</name>
<dbReference type="PROSITE" id="PS50069">
    <property type="entry name" value="CULLIN_2"/>
    <property type="match status" value="1"/>
</dbReference>
<dbReference type="InterPro" id="IPR016158">
    <property type="entry name" value="Cullin_homology"/>
</dbReference>
<evidence type="ECO:0000256" key="2">
    <source>
        <dbReference type="SAM" id="MobiDB-lite"/>
    </source>
</evidence>
<comment type="similarity">
    <text evidence="1">Belongs to the cullin family.</text>
</comment>
<protein>
    <submittedName>
        <fullName evidence="4">Anaphase-promoting complex subunit 2</fullName>
    </submittedName>
</protein>
<proteinExistence type="inferred from homology"/>
<feature type="domain" description="Cullin family profile" evidence="3">
    <location>
        <begin position="477"/>
        <end position="629"/>
    </location>
</feature>
<comment type="caution">
    <text evidence="4">The sequence shown here is derived from an EMBL/GenBank/DDBJ whole genome shotgun (WGS) entry which is preliminary data.</text>
</comment>
<dbReference type="SMART" id="SM00182">
    <property type="entry name" value="CULLIN"/>
    <property type="match status" value="1"/>
</dbReference>
<evidence type="ECO:0000313" key="5">
    <source>
        <dbReference type="Proteomes" id="UP000728185"/>
    </source>
</evidence>
<dbReference type="InterPro" id="IPR036317">
    <property type="entry name" value="Cullin_homology_sf"/>
</dbReference>
<evidence type="ECO:0000313" key="4">
    <source>
        <dbReference type="EMBL" id="KAA0198069.1"/>
    </source>
</evidence>
<dbReference type="Gene3D" id="1.20.1310.10">
    <property type="entry name" value="Cullin Repeats"/>
    <property type="match status" value="1"/>
</dbReference>
<dbReference type="Proteomes" id="UP000728185">
    <property type="component" value="Unassembled WGS sequence"/>
</dbReference>
<gene>
    <name evidence="4" type="ORF">FBUS_09781</name>
</gene>
<dbReference type="AlphaFoldDB" id="A0A8E0VN58"/>
<dbReference type="Pfam" id="PF25773">
    <property type="entry name" value="TPR_ANAPC2"/>
    <property type="match status" value="1"/>
</dbReference>